<evidence type="ECO:0000256" key="3">
    <source>
        <dbReference type="ARBA" id="ARBA00022473"/>
    </source>
</evidence>
<evidence type="ECO:0000256" key="7">
    <source>
        <dbReference type="ARBA" id="ARBA00022782"/>
    </source>
</evidence>
<dbReference type="PROSITE" id="PS50189">
    <property type="entry name" value="NTR"/>
    <property type="match status" value="1"/>
</dbReference>
<dbReference type="GO" id="GO:0060070">
    <property type="term" value="P:canonical Wnt signaling pathway"/>
    <property type="evidence" value="ECO:0007669"/>
    <property type="project" value="TreeGrafter"/>
</dbReference>
<dbReference type="GO" id="GO:0035567">
    <property type="term" value="P:non-canonical Wnt signaling pathway"/>
    <property type="evidence" value="ECO:0007669"/>
    <property type="project" value="TreeGrafter"/>
</dbReference>
<proteinExistence type="inferred from homology"/>
<feature type="region of interest" description="Disordered" evidence="11">
    <location>
        <begin position="157"/>
        <end position="187"/>
    </location>
</feature>
<dbReference type="GO" id="GO:0017147">
    <property type="term" value="F:Wnt-protein binding"/>
    <property type="evidence" value="ECO:0007669"/>
    <property type="project" value="TreeGrafter"/>
</dbReference>
<evidence type="ECO:0000259" key="13">
    <source>
        <dbReference type="PROSITE" id="PS50189"/>
    </source>
</evidence>
<dbReference type="SMART" id="SM00063">
    <property type="entry name" value="FRI"/>
    <property type="match status" value="1"/>
</dbReference>
<dbReference type="PANTHER" id="PTHR11309">
    <property type="entry name" value="FRIZZLED"/>
    <property type="match status" value="1"/>
</dbReference>
<dbReference type="GO" id="GO:0005615">
    <property type="term" value="C:extracellular space"/>
    <property type="evidence" value="ECO:0007669"/>
    <property type="project" value="TreeGrafter"/>
</dbReference>
<dbReference type="PROSITE" id="PS50038">
    <property type="entry name" value="FZ"/>
    <property type="match status" value="1"/>
</dbReference>
<organism evidence="14 15">
    <name type="scientific">Magallana gigas</name>
    <name type="common">Pacific oyster</name>
    <name type="synonym">Crassostrea gigas</name>
    <dbReference type="NCBI Taxonomy" id="29159"/>
    <lineage>
        <taxon>Eukaryota</taxon>
        <taxon>Metazoa</taxon>
        <taxon>Spiralia</taxon>
        <taxon>Lophotrochozoa</taxon>
        <taxon>Mollusca</taxon>
        <taxon>Bivalvia</taxon>
        <taxon>Autobranchia</taxon>
        <taxon>Pteriomorphia</taxon>
        <taxon>Ostreida</taxon>
        <taxon>Ostreoidea</taxon>
        <taxon>Ostreidae</taxon>
        <taxon>Magallana</taxon>
    </lineage>
</organism>
<evidence type="ECO:0000313" key="15">
    <source>
        <dbReference type="Proteomes" id="UP000005408"/>
    </source>
</evidence>
<evidence type="ECO:0000256" key="2">
    <source>
        <dbReference type="ARBA" id="ARBA00010054"/>
    </source>
</evidence>
<dbReference type="InterPro" id="IPR020067">
    <property type="entry name" value="Frizzled_dom"/>
</dbReference>
<dbReference type="GO" id="GO:0030154">
    <property type="term" value="P:cell differentiation"/>
    <property type="evidence" value="ECO:0007669"/>
    <property type="project" value="UniProtKB-KW"/>
</dbReference>
<dbReference type="AlphaFoldDB" id="A0A8W8N380"/>
<comment type="subcellular location">
    <subcellularLocation>
        <location evidence="1">Secreted</location>
    </subcellularLocation>
</comment>
<dbReference type="InterPro" id="IPR008993">
    <property type="entry name" value="TIMP-like_OB-fold"/>
</dbReference>
<evidence type="ECO:0000256" key="6">
    <source>
        <dbReference type="ARBA" id="ARBA00022729"/>
    </source>
</evidence>
<sequence length="349" mass="40409">MKLKRDFGLWEMCFLSVVTPSMCFNLNSRSGDTCEPIDIPLCKHMPYNMTRMPNLLHHSSQENANLAIEQFHQLIEQNCSDVLQFFLCAMYAPICTVNFQHEPIPPCRSVCERARAGCERIVNFHNVSWPDYLDCSRLPRYDRGVCVSPEAIVTSTKKITSNDTGNKPFYPKLNPEPKNQRPPTDVGSKVCNCNPKVSKPKRKRFKKGKFHFAIQGRILQQGIINNANTVTRVEVLKVLKESKVQVKVNATVDLWTNSTCVCPRLIRNRTYLLIGYEDAVTQRLLFLDNCLAAKWKKKWVKRLKNWDKKKGKKCRNPKSKRCRKGRKRNKKSRKGYAFDIKIDFFNGNM</sequence>
<keyword evidence="7" id="KW-0221">Differentiation</keyword>
<dbReference type="InterPro" id="IPR036790">
    <property type="entry name" value="Frizzled_dom_sf"/>
</dbReference>
<keyword evidence="3" id="KW-0217">Developmental protein</keyword>
<dbReference type="EnsemblMetazoa" id="G4450.3">
    <property type="protein sequence ID" value="G4450.3:cds"/>
    <property type="gene ID" value="G4450"/>
</dbReference>
<dbReference type="Pfam" id="PF01392">
    <property type="entry name" value="Fz"/>
    <property type="match status" value="1"/>
</dbReference>
<feature type="disulfide bond" evidence="10">
    <location>
        <begin position="42"/>
        <end position="88"/>
    </location>
</feature>
<dbReference type="SUPFAM" id="SSF50242">
    <property type="entry name" value="TIMP-like"/>
    <property type="match status" value="1"/>
</dbReference>
<evidence type="ECO:0000256" key="5">
    <source>
        <dbReference type="ARBA" id="ARBA00022687"/>
    </source>
</evidence>
<evidence type="ECO:0000256" key="8">
    <source>
        <dbReference type="ARBA" id="ARBA00023157"/>
    </source>
</evidence>
<evidence type="ECO:0000256" key="4">
    <source>
        <dbReference type="ARBA" id="ARBA00022525"/>
    </source>
</evidence>
<feature type="region of interest" description="Disordered" evidence="11">
    <location>
        <begin position="310"/>
        <end position="332"/>
    </location>
</feature>
<dbReference type="FunFam" id="1.10.2000.10:FF:000005">
    <property type="entry name" value="secreted frizzled-related protein 4"/>
    <property type="match status" value="1"/>
</dbReference>
<accession>A0A8W8N380</accession>
<dbReference type="InterPro" id="IPR015526">
    <property type="entry name" value="Frizzled/SFRP"/>
</dbReference>
<evidence type="ECO:0000313" key="14">
    <source>
        <dbReference type="EnsemblMetazoa" id="G4450.3:cds"/>
    </source>
</evidence>
<evidence type="ECO:0000256" key="9">
    <source>
        <dbReference type="ARBA" id="ARBA00023180"/>
    </source>
</evidence>
<dbReference type="SUPFAM" id="SSF63501">
    <property type="entry name" value="Frizzled cysteine-rich domain"/>
    <property type="match status" value="1"/>
</dbReference>
<keyword evidence="15" id="KW-1185">Reference proteome</keyword>
<keyword evidence="6" id="KW-0732">Signal</keyword>
<feature type="domain" description="NTR" evidence="13">
    <location>
        <begin position="191"/>
        <end position="314"/>
    </location>
</feature>
<comment type="similarity">
    <text evidence="2">Belongs to the secreted frizzled-related protein (sFRP) family.</text>
</comment>
<dbReference type="PANTHER" id="PTHR11309:SF96">
    <property type="entry name" value="SECRETED FRIZZLED-RELATED PROTEIN 3"/>
    <property type="match status" value="1"/>
</dbReference>
<dbReference type="SMART" id="SM00643">
    <property type="entry name" value="C345C"/>
    <property type="match status" value="1"/>
</dbReference>
<dbReference type="Pfam" id="PF01759">
    <property type="entry name" value="NTR"/>
    <property type="match status" value="1"/>
</dbReference>
<dbReference type="Proteomes" id="UP000005408">
    <property type="component" value="Unassembled WGS sequence"/>
</dbReference>
<keyword evidence="4" id="KW-0964">Secreted</keyword>
<evidence type="ECO:0000256" key="11">
    <source>
        <dbReference type="SAM" id="MobiDB-lite"/>
    </source>
</evidence>
<reference evidence="14" key="1">
    <citation type="submission" date="2022-08" db="UniProtKB">
        <authorList>
            <consortium name="EnsemblMetazoa"/>
        </authorList>
    </citation>
    <scope>IDENTIFICATION</scope>
    <source>
        <strain evidence="14">05x7-T-G4-1.051#20</strain>
    </source>
</reference>
<dbReference type="InterPro" id="IPR001134">
    <property type="entry name" value="Netrin_domain"/>
</dbReference>
<dbReference type="GO" id="GO:0090090">
    <property type="term" value="P:negative regulation of canonical Wnt signaling pathway"/>
    <property type="evidence" value="ECO:0007669"/>
    <property type="project" value="UniProtKB-ARBA"/>
</dbReference>
<feature type="disulfide bond" evidence="10">
    <location>
        <begin position="111"/>
        <end position="135"/>
    </location>
</feature>
<keyword evidence="5" id="KW-0879">Wnt signaling pathway</keyword>
<feature type="domain" description="FZ" evidence="12">
    <location>
        <begin position="29"/>
        <end position="149"/>
    </location>
</feature>
<evidence type="ECO:0008006" key="16">
    <source>
        <dbReference type="Google" id="ProtNLM"/>
    </source>
</evidence>
<feature type="disulfide bond" evidence="10">
    <location>
        <begin position="34"/>
        <end position="95"/>
    </location>
</feature>
<name>A0A8W8N380_MAGGI</name>
<keyword evidence="8 10" id="KW-1015">Disulfide bond</keyword>
<dbReference type="Gene3D" id="1.10.2000.10">
    <property type="entry name" value="Frizzled cysteine-rich domain"/>
    <property type="match status" value="1"/>
</dbReference>
<protein>
    <recommendedName>
        <fullName evidence="16">Secreted frizzled-related protein 3</fullName>
    </recommendedName>
</protein>
<keyword evidence="9" id="KW-0325">Glycoprotein</keyword>
<evidence type="ECO:0000259" key="12">
    <source>
        <dbReference type="PROSITE" id="PS50038"/>
    </source>
</evidence>
<evidence type="ECO:0000256" key="10">
    <source>
        <dbReference type="PROSITE-ProRule" id="PRU00090"/>
    </source>
</evidence>
<dbReference type="GO" id="GO:0005737">
    <property type="term" value="C:cytoplasm"/>
    <property type="evidence" value="ECO:0007669"/>
    <property type="project" value="TreeGrafter"/>
</dbReference>
<dbReference type="InterPro" id="IPR018933">
    <property type="entry name" value="Netrin_module_non-TIMP"/>
</dbReference>
<dbReference type="Gene3D" id="2.40.50.120">
    <property type="match status" value="1"/>
</dbReference>
<comment type="caution">
    <text evidence="10">Lacks conserved residue(s) required for the propagation of feature annotation.</text>
</comment>
<evidence type="ECO:0000256" key="1">
    <source>
        <dbReference type="ARBA" id="ARBA00004613"/>
    </source>
</evidence>